<protein>
    <submittedName>
        <fullName evidence="3">Acetylxylan esterase</fullName>
    </submittedName>
</protein>
<organism evidence="3 4">
    <name type="scientific">Mucilaginibacter aquariorum</name>
    <dbReference type="NCBI Taxonomy" id="2967225"/>
    <lineage>
        <taxon>Bacteria</taxon>
        <taxon>Pseudomonadati</taxon>
        <taxon>Bacteroidota</taxon>
        <taxon>Sphingobacteriia</taxon>
        <taxon>Sphingobacteriales</taxon>
        <taxon>Sphingobacteriaceae</taxon>
        <taxon>Mucilaginibacter</taxon>
    </lineage>
</organism>
<dbReference type="EMBL" id="JANHOH010000005">
    <property type="protein sequence ID" value="MCQ6959908.1"/>
    <property type="molecule type" value="Genomic_DNA"/>
</dbReference>
<dbReference type="InterPro" id="IPR039069">
    <property type="entry name" value="CE7"/>
</dbReference>
<keyword evidence="1" id="KW-0732">Signal</keyword>
<dbReference type="InterPro" id="IPR008391">
    <property type="entry name" value="AXE1_dom"/>
</dbReference>
<dbReference type="RefSeq" id="WP_256540098.1">
    <property type="nucleotide sequence ID" value="NZ_JANHOH010000005.1"/>
</dbReference>
<name>A0ABT1T628_9SPHI</name>
<comment type="caution">
    <text evidence="3">The sequence shown here is derived from an EMBL/GenBank/DDBJ whole genome shotgun (WGS) entry which is preliminary data.</text>
</comment>
<dbReference type="PANTHER" id="PTHR40111">
    <property type="entry name" value="CEPHALOSPORIN-C DEACETYLASE"/>
    <property type="match status" value="1"/>
</dbReference>
<evidence type="ECO:0000256" key="1">
    <source>
        <dbReference type="SAM" id="SignalP"/>
    </source>
</evidence>
<gene>
    <name evidence="3" type="ORF">NPE20_18160</name>
</gene>
<reference evidence="3 4" key="1">
    <citation type="submission" date="2022-07" db="EMBL/GenBank/DDBJ databases">
        <title>Mucilaginibacter sp. JC4.</title>
        <authorList>
            <person name="Le V."/>
            <person name="Ko S.-R."/>
            <person name="Ahn C.-Y."/>
            <person name="Oh H.-M."/>
        </authorList>
    </citation>
    <scope>NUCLEOTIDE SEQUENCE [LARGE SCALE GENOMIC DNA]</scope>
    <source>
        <strain evidence="3 4">JC4</strain>
    </source>
</reference>
<dbReference type="SUPFAM" id="SSF53474">
    <property type="entry name" value="alpha/beta-Hydrolases"/>
    <property type="match status" value="1"/>
</dbReference>
<sequence length="437" mass="49098">MLNRSTKILFILLCLITTAGLQRVSAAAFFQDDEEAISTVLTAGNKNAIFDSRANYTFEVKNPTDAVQTGTVSYIITQRGKKMGSGTQNAKIGKKGSEKFNFDLPALKSGFYKVDFMVNVSDYDDTTRRAFGIQPEEIRSQYAKPADFDAFWQKAKDELAQVKPQFKVTPMPKMNTDNRTVYLIEMKSLDNYTIKGWMTVPINKNKDHKFSVLLGLPGYQVNLMPITGLDEDLAIITLNVRGQGNSRGPIDTRRDEFIFFHIEDRDQYVMRGVIMDCIRGIDFVYSQPNLKHDNILVSGGSMGGYLALATAGLDKRVNLCSAQNPILCDVNNLNGEVTWPINDIKKYITTQPGLTYRKVVGNLNYYDGKNFAAGITCPMIMGIGLLDPYAPPANEYATFNIVPGKKRIMVFKDLGHEISQAYKNLEGRWMRDYFGLF</sequence>
<feature type="domain" description="Acetyl xylan esterase" evidence="2">
    <location>
        <begin position="137"/>
        <end position="425"/>
    </location>
</feature>
<evidence type="ECO:0000313" key="4">
    <source>
        <dbReference type="Proteomes" id="UP001204376"/>
    </source>
</evidence>
<evidence type="ECO:0000313" key="3">
    <source>
        <dbReference type="EMBL" id="MCQ6959908.1"/>
    </source>
</evidence>
<dbReference type="Gene3D" id="3.40.50.1820">
    <property type="entry name" value="alpha/beta hydrolase"/>
    <property type="match status" value="1"/>
</dbReference>
<dbReference type="Pfam" id="PF05448">
    <property type="entry name" value="AXE1"/>
    <property type="match status" value="1"/>
</dbReference>
<evidence type="ECO:0000259" key="2">
    <source>
        <dbReference type="Pfam" id="PF05448"/>
    </source>
</evidence>
<dbReference type="Proteomes" id="UP001204376">
    <property type="component" value="Unassembled WGS sequence"/>
</dbReference>
<dbReference type="PANTHER" id="PTHR40111:SF1">
    <property type="entry name" value="CEPHALOSPORIN-C DEACETYLASE"/>
    <property type="match status" value="1"/>
</dbReference>
<dbReference type="InterPro" id="IPR029058">
    <property type="entry name" value="AB_hydrolase_fold"/>
</dbReference>
<keyword evidence="4" id="KW-1185">Reference proteome</keyword>
<feature type="chain" id="PRO_5046663134" evidence="1">
    <location>
        <begin position="20"/>
        <end position="437"/>
    </location>
</feature>
<proteinExistence type="predicted"/>
<feature type="signal peptide" evidence="1">
    <location>
        <begin position="1"/>
        <end position="19"/>
    </location>
</feature>
<accession>A0ABT1T628</accession>